<keyword evidence="5" id="KW-0812">Transmembrane</keyword>
<protein>
    <recommendedName>
        <fullName evidence="2">histidine kinase</fullName>
        <ecNumber evidence="2">2.7.13.3</ecNumber>
    </recommendedName>
</protein>
<keyword evidence="8" id="KW-1185">Reference proteome</keyword>
<dbReference type="InterPro" id="IPR004358">
    <property type="entry name" value="Sig_transdc_His_kin-like_C"/>
</dbReference>
<dbReference type="Pfam" id="PF02518">
    <property type="entry name" value="HATPase_c"/>
    <property type="match status" value="1"/>
</dbReference>
<feature type="coiled-coil region" evidence="4">
    <location>
        <begin position="464"/>
        <end position="495"/>
    </location>
</feature>
<gene>
    <name evidence="7" type="ORF">C943_00082</name>
</gene>
<dbReference type="InterPro" id="IPR036097">
    <property type="entry name" value="HisK_dim/P_sf"/>
</dbReference>
<dbReference type="Pfam" id="PF00512">
    <property type="entry name" value="HisKA"/>
    <property type="match status" value="1"/>
</dbReference>
<proteinExistence type="predicted"/>
<evidence type="ECO:0000256" key="3">
    <source>
        <dbReference type="ARBA" id="ARBA00022553"/>
    </source>
</evidence>
<feature type="transmembrane region" description="Helical" evidence="5">
    <location>
        <begin position="439"/>
        <end position="458"/>
    </location>
</feature>
<sequence>MFAHFQRDPFMKKLLLFVASLCISFFCLGQSYEIEALKKQLESYTKQDTARVNRLIELCNISPRLSNEDLEKYGNEALQLSRRLDYPRGEGFALLTQARLQFSKSRADSAESLILQADAIAKKINDEVLQAWVYLRRSGLYGTTELKQRISWLLKAEELAVKLNDKYLTLLIHDDLTSIYFALGDYVAAMDYAVSELELAEELNQTKYKYYGMSNLADLYIMIGEYEKANGYQQQLIDLHQELGFGESQLRNLYNSLGENYRLSDKHLEAIEAYEDGLKYATRPADSTVFISNIADVYVRMDNLPKAFEKAYEALTMNNKFQEASYFGWIYGILARAHLKEGNLDSAVYYGELGYRWGQDLGIMEDLRDNSASLAEAYAKKNDYKNALSFFQNYISYRDSMVNDKVKNRSLVLEHDYELEMKEDQIALLNEQQKLQRNFLYSSLIVIALIVVAAFLLLRNVRQKQKANRLLLQQKQEIDAKAKELAAQKDILQKSYNNVELLGEIGRKITSSLSVEKIIGTVYDNVNGLMDASIFGIGIYHDATKALDFPATYENGHPLPPYSNAVNDPNRLAAVCFSTGKEIIIQDLEKDYSRFLQKMPTPIEGKSPASLIYLPLVSKGKLFGVVTVQSFNKNAFTDYHVYMLRSIALYTAIALENAESFNQLNSALDTLQETQAQLIQSEKMASLGELTAGIAHEIQNPLNFVNNFAEVSVELVEEIKDSRLKTQDSRQKTEEDEILEDIKQNLEKIRHHGKRADSIVKGMLEHSRKQSGEKVPTDINALADEYIRLAYHGMRAKDKSFNADFKIDFDADIPKVGLVAQDMGRVLLNLVNNAFYAVNEKSKQHPDGFKPTVTVKTSKKPDRVELMVLDNGSGIPEHIREKIFQPFFTTKPTGSGTGLGLSLSYDIVKAHGGDIRVDSSPENGTQFIISLPI</sequence>
<dbReference type="PRINTS" id="PR00344">
    <property type="entry name" value="BCTRLSENSOR"/>
</dbReference>
<name>M7XKC3_9BACT</name>
<dbReference type="Gene3D" id="1.10.287.130">
    <property type="match status" value="1"/>
</dbReference>
<dbReference type="GO" id="GO:0000155">
    <property type="term" value="F:phosphorelay sensor kinase activity"/>
    <property type="evidence" value="ECO:0007669"/>
    <property type="project" value="InterPro"/>
</dbReference>
<dbReference type="AlphaFoldDB" id="M7XKC3"/>
<dbReference type="InterPro" id="IPR003018">
    <property type="entry name" value="GAF"/>
</dbReference>
<dbReference type="Pfam" id="PF13424">
    <property type="entry name" value="TPR_12"/>
    <property type="match status" value="1"/>
</dbReference>
<dbReference type="PROSITE" id="PS50109">
    <property type="entry name" value="HIS_KIN"/>
    <property type="match status" value="1"/>
</dbReference>
<dbReference type="Gene3D" id="3.30.450.40">
    <property type="match status" value="1"/>
</dbReference>
<dbReference type="Gene3D" id="3.30.565.10">
    <property type="entry name" value="Histidine kinase-like ATPase, C-terminal domain"/>
    <property type="match status" value="1"/>
</dbReference>
<dbReference type="InterPro" id="IPR036890">
    <property type="entry name" value="HATPase_C_sf"/>
</dbReference>
<dbReference type="eggNOG" id="COG2203">
    <property type="taxonomic scope" value="Bacteria"/>
</dbReference>
<dbReference type="InterPro" id="IPR029016">
    <property type="entry name" value="GAF-like_dom_sf"/>
</dbReference>
<keyword evidence="4" id="KW-0175">Coiled coil</keyword>
<dbReference type="SMART" id="SM00065">
    <property type="entry name" value="GAF"/>
    <property type="match status" value="1"/>
</dbReference>
<keyword evidence="5" id="KW-0472">Membrane</keyword>
<keyword evidence="3" id="KW-0597">Phosphoprotein</keyword>
<dbReference type="STRING" id="1239962.C943_00082"/>
<dbReference type="SMART" id="SM00388">
    <property type="entry name" value="HisKA"/>
    <property type="match status" value="1"/>
</dbReference>
<evidence type="ECO:0000313" key="8">
    <source>
        <dbReference type="Proteomes" id="UP000010953"/>
    </source>
</evidence>
<dbReference type="InterPro" id="IPR003594">
    <property type="entry name" value="HATPase_dom"/>
</dbReference>
<evidence type="ECO:0000256" key="4">
    <source>
        <dbReference type="SAM" id="Coils"/>
    </source>
</evidence>
<evidence type="ECO:0000313" key="7">
    <source>
        <dbReference type="EMBL" id="EMS35309.1"/>
    </source>
</evidence>
<dbReference type="PANTHER" id="PTHR43065">
    <property type="entry name" value="SENSOR HISTIDINE KINASE"/>
    <property type="match status" value="1"/>
</dbReference>
<accession>M7XKC3</accession>
<reference evidence="7" key="1">
    <citation type="submission" date="2013-01" db="EMBL/GenBank/DDBJ databases">
        <title>Genome assembly of Mariniradius saccharolyticus AK6.</title>
        <authorList>
            <person name="Vaidya B."/>
            <person name="Khatri I."/>
            <person name="Tanuku N.R.S."/>
            <person name="Subramanian S."/>
            <person name="Pinnaka A."/>
        </authorList>
    </citation>
    <scope>NUCLEOTIDE SEQUENCE [LARGE SCALE GENOMIC DNA]</scope>
    <source>
        <strain evidence="7">AK6</strain>
    </source>
</reference>
<dbReference type="CDD" id="cd00082">
    <property type="entry name" value="HisKA"/>
    <property type="match status" value="1"/>
</dbReference>
<dbReference type="SMART" id="SM00387">
    <property type="entry name" value="HATPase_c"/>
    <property type="match status" value="1"/>
</dbReference>
<dbReference type="EMBL" id="AMZY02000001">
    <property type="protein sequence ID" value="EMS35309.1"/>
    <property type="molecule type" value="Genomic_DNA"/>
</dbReference>
<dbReference type="SUPFAM" id="SSF55781">
    <property type="entry name" value="GAF domain-like"/>
    <property type="match status" value="1"/>
</dbReference>
<keyword evidence="5" id="KW-1133">Transmembrane helix</keyword>
<evidence type="ECO:0000259" key="6">
    <source>
        <dbReference type="PROSITE" id="PS50109"/>
    </source>
</evidence>
<dbReference type="InterPro" id="IPR003661">
    <property type="entry name" value="HisK_dim/P_dom"/>
</dbReference>
<evidence type="ECO:0000256" key="1">
    <source>
        <dbReference type="ARBA" id="ARBA00000085"/>
    </source>
</evidence>
<comment type="catalytic activity">
    <reaction evidence="1">
        <text>ATP + protein L-histidine = ADP + protein N-phospho-L-histidine.</text>
        <dbReference type="EC" id="2.7.13.3"/>
    </reaction>
</comment>
<evidence type="ECO:0000256" key="5">
    <source>
        <dbReference type="SAM" id="Phobius"/>
    </source>
</evidence>
<dbReference type="EC" id="2.7.13.3" evidence="2"/>
<organism evidence="7 8">
    <name type="scientific">Mariniradius saccharolyticus AK6</name>
    <dbReference type="NCBI Taxonomy" id="1239962"/>
    <lineage>
        <taxon>Bacteria</taxon>
        <taxon>Pseudomonadati</taxon>
        <taxon>Bacteroidota</taxon>
        <taxon>Cytophagia</taxon>
        <taxon>Cytophagales</taxon>
        <taxon>Cyclobacteriaceae</taxon>
        <taxon>Mariniradius</taxon>
    </lineage>
</organism>
<dbReference type="PANTHER" id="PTHR43065:SF42">
    <property type="entry name" value="TWO-COMPONENT SENSOR PPRA"/>
    <property type="match status" value="1"/>
</dbReference>
<dbReference type="Proteomes" id="UP000010953">
    <property type="component" value="Unassembled WGS sequence"/>
</dbReference>
<dbReference type="InParanoid" id="M7XKC3"/>
<evidence type="ECO:0000256" key="2">
    <source>
        <dbReference type="ARBA" id="ARBA00012438"/>
    </source>
</evidence>
<dbReference type="Gene3D" id="1.25.40.10">
    <property type="entry name" value="Tetratricopeptide repeat domain"/>
    <property type="match status" value="2"/>
</dbReference>
<comment type="caution">
    <text evidence="7">The sequence shown here is derived from an EMBL/GenBank/DDBJ whole genome shotgun (WGS) entry which is preliminary data.</text>
</comment>
<dbReference type="Pfam" id="PF13185">
    <property type="entry name" value="GAF_2"/>
    <property type="match status" value="1"/>
</dbReference>
<dbReference type="SUPFAM" id="SSF48452">
    <property type="entry name" value="TPR-like"/>
    <property type="match status" value="2"/>
</dbReference>
<feature type="domain" description="Histidine kinase" evidence="6">
    <location>
        <begin position="693"/>
        <end position="933"/>
    </location>
</feature>
<dbReference type="InterPro" id="IPR005467">
    <property type="entry name" value="His_kinase_dom"/>
</dbReference>
<dbReference type="eggNOG" id="COG4191">
    <property type="taxonomic scope" value="Bacteria"/>
</dbReference>
<dbReference type="SUPFAM" id="SSF55874">
    <property type="entry name" value="ATPase domain of HSP90 chaperone/DNA topoisomerase II/histidine kinase"/>
    <property type="match status" value="1"/>
</dbReference>
<dbReference type="SUPFAM" id="SSF47384">
    <property type="entry name" value="Homodimeric domain of signal transducing histidine kinase"/>
    <property type="match status" value="1"/>
</dbReference>
<dbReference type="InterPro" id="IPR011990">
    <property type="entry name" value="TPR-like_helical_dom_sf"/>
</dbReference>